<dbReference type="Pfam" id="PF19276">
    <property type="entry name" value="HD_assoc_2"/>
    <property type="match status" value="1"/>
</dbReference>
<evidence type="ECO:0000259" key="1">
    <source>
        <dbReference type="SMART" id="SM00471"/>
    </source>
</evidence>
<dbReference type="InterPro" id="IPR045509">
    <property type="entry name" value="HD_assoc_2"/>
</dbReference>
<protein>
    <recommendedName>
        <fullName evidence="1">HD/PDEase domain-containing protein</fullName>
    </recommendedName>
</protein>
<dbReference type="GO" id="GO:0008832">
    <property type="term" value="F:dGTPase activity"/>
    <property type="evidence" value="ECO:0007669"/>
    <property type="project" value="TreeGrafter"/>
</dbReference>
<proteinExistence type="predicted"/>
<dbReference type="InterPro" id="IPR003607">
    <property type="entry name" value="HD/PDEase_dom"/>
</dbReference>
<name>A0A2N0VKK3_9BACT</name>
<dbReference type="SUPFAM" id="SSF109604">
    <property type="entry name" value="HD-domain/PDEase-like"/>
    <property type="match status" value="1"/>
</dbReference>
<reference evidence="2 3" key="1">
    <citation type="submission" date="2017-11" db="EMBL/GenBank/DDBJ databases">
        <title>Rhodohalobacter 15182 sp. nov., isolated from a salt lake.</title>
        <authorList>
            <person name="Han S."/>
        </authorList>
    </citation>
    <scope>NUCLEOTIDE SEQUENCE [LARGE SCALE GENOMIC DNA]</scope>
    <source>
        <strain evidence="2 3">15182</strain>
    </source>
</reference>
<dbReference type="EMBL" id="PISP01000001">
    <property type="protein sequence ID" value="PKD44710.1"/>
    <property type="molecule type" value="Genomic_DNA"/>
</dbReference>
<dbReference type="AlphaFoldDB" id="A0A2N0VKK3"/>
<sequence length="420" mass="48430">MDKSKQYKIFSDPIHGFISVPKGIILKLIDHPYVQRLRRIRQLGLGYLVFPAAEHSRFSHAIGALELGQRVLKNLQEKDTTISDPEINGTLIAILLHDIGHGPLSHTLEHSLIKDFNHEMMSLKIMEKLNQEFDGALTTAIEIFTDQYPKKFLHQLISSQLDIDRLDYLKRDSFFTGVSEGSVGINRILKTMRVINGNVVIEKKGIYAIENYILSRRLMYMQVYLHKTVLSADSLLKKIFKRVSYLIKNGEQINIPSEPLRYFLEKRPSAKKVITYEMMGHYLSLDDHDVMICLKSWINSKDPILADLTLRFLNRSLFRTTFINKKGLKNLKSDILAQTKKQLKKAGLPDDDHSAGFYIDFDKSYSEAYKYENESIWILDDDQKAIEFSKAADTKHIIALTQPVVKPYVVHLKELNLDVY</sequence>
<comment type="caution">
    <text evidence="2">The sequence shown here is derived from an EMBL/GenBank/DDBJ whole genome shotgun (WGS) entry which is preliminary data.</text>
</comment>
<dbReference type="GO" id="GO:0006203">
    <property type="term" value="P:dGTP catabolic process"/>
    <property type="evidence" value="ECO:0007669"/>
    <property type="project" value="TreeGrafter"/>
</dbReference>
<organism evidence="2 3">
    <name type="scientific">Rhodohalobacter barkolensis</name>
    <dbReference type="NCBI Taxonomy" id="2053187"/>
    <lineage>
        <taxon>Bacteria</taxon>
        <taxon>Pseudomonadati</taxon>
        <taxon>Balneolota</taxon>
        <taxon>Balneolia</taxon>
        <taxon>Balneolales</taxon>
        <taxon>Balneolaceae</taxon>
        <taxon>Rhodohalobacter</taxon>
    </lineage>
</organism>
<dbReference type="RefSeq" id="WP_101071999.1">
    <property type="nucleotide sequence ID" value="NZ_PISP01000001.1"/>
</dbReference>
<dbReference type="CDD" id="cd00077">
    <property type="entry name" value="HDc"/>
    <property type="match status" value="1"/>
</dbReference>
<dbReference type="Proteomes" id="UP000233398">
    <property type="component" value="Unassembled WGS sequence"/>
</dbReference>
<gene>
    <name evidence="2" type="ORF">CWD77_04400</name>
</gene>
<dbReference type="Pfam" id="PF01966">
    <property type="entry name" value="HD"/>
    <property type="match status" value="1"/>
</dbReference>
<dbReference type="InterPro" id="IPR006674">
    <property type="entry name" value="HD_domain"/>
</dbReference>
<evidence type="ECO:0000313" key="2">
    <source>
        <dbReference type="EMBL" id="PKD44710.1"/>
    </source>
</evidence>
<dbReference type="InterPro" id="IPR050135">
    <property type="entry name" value="dGTPase-like"/>
</dbReference>
<accession>A0A2N0VKK3</accession>
<feature type="domain" description="HD/PDEase" evidence="1">
    <location>
        <begin position="53"/>
        <end position="178"/>
    </location>
</feature>
<dbReference type="PANTHER" id="PTHR11373">
    <property type="entry name" value="DEOXYNUCLEOSIDE TRIPHOSPHATE TRIPHOSPHOHYDROLASE"/>
    <property type="match status" value="1"/>
</dbReference>
<dbReference type="PANTHER" id="PTHR11373:SF4">
    <property type="entry name" value="DEOXYNUCLEOSIDE TRIPHOSPHATE TRIPHOSPHOHYDROLASE SAMHD1"/>
    <property type="match status" value="1"/>
</dbReference>
<dbReference type="Gene3D" id="1.10.3210.10">
    <property type="entry name" value="Hypothetical protein af1432"/>
    <property type="match status" value="1"/>
</dbReference>
<evidence type="ECO:0000313" key="3">
    <source>
        <dbReference type="Proteomes" id="UP000233398"/>
    </source>
</evidence>
<dbReference type="SMART" id="SM00471">
    <property type="entry name" value="HDc"/>
    <property type="match status" value="1"/>
</dbReference>
<keyword evidence="3" id="KW-1185">Reference proteome</keyword>
<dbReference type="OrthoDB" id="9803619at2"/>